<comment type="caution">
    <text evidence="5">The sequence shown here is derived from an EMBL/GenBank/DDBJ whole genome shotgun (WGS) entry which is preliminary data.</text>
</comment>
<dbReference type="Proteomes" id="UP000188602">
    <property type="component" value="Unassembled WGS sequence"/>
</dbReference>
<dbReference type="InterPro" id="IPR000415">
    <property type="entry name" value="Nitroreductase-like"/>
</dbReference>
<keyword evidence="3" id="KW-0560">Oxidoreductase</keyword>
<dbReference type="Pfam" id="PF00881">
    <property type="entry name" value="Nitroreductase"/>
    <property type="match status" value="1"/>
</dbReference>
<dbReference type="InterPro" id="IPR033878">
    <property type="entry name" value="NfsB-like"/>
</dbReference>
<reference evidence="5 6" key="1">
    <citation type="submission" date="2016-10" db="EMBL/GenBank/DDBJ databases">
        <title>Rodentibacter gen. nov. and new species.</title>
        <authorList>
            <person name="Christensen H."/>
        </authorList>
    </citation>
    <scope>NUCLEOTIDE SEQUENCE [LARGE SCALE GENOMIC DNA]</scope>
    <source>
        <strain evidence="5 6">Ac151</strain>
    </source>
</reference>
<name>A0A1V3JRV9_9PAST</name>
<dbReference type="GO" id="GO:0016491">
    <property type="term" value="F:oxidoreductase activity"/>
    <property type="evidence" value="ECO:0007669"/>
    <property type="project" value="UniProtKB-KW"/>
</dbReference>
<dbReference type="AlphaFoldDB" id="A0A1V3JRV9"/>
<evidence type="ECO:0000256" key="3">
    <source>
        <dbReference type="ARBA" id="ARBA00023002"/>
    </source>
</evidence>
<dbReference type="NCBIfam" id="NF008275">
    <property type="entry name" value="PRK11053.1"/>
    <property type="match status" value="1"/>
</dbReference>
<keyword evidence="6" id="KW-1185">Reference proteome</keyword>
<dbReference type="Gene3D" id="3.40.109.10">
    <property type="entry name" value="NADH Oxidase"/>
    <property type="match status" value="1"/>
</dbReference>
<proteinExistence type="inferred from homology"/>
<evidence type="ECO:0000256" key="2">
    <source>
        <dbReference type="ARBA" id="ARBA00022857"/>
    </source>
</evidence>
<dbReference type="PANTHER" id="PTHR43673:SF10">
    <property type="entry name" value="NADH DEHYDROGENASE_NAD(P)H NITROREDUCTASE XCC3605-RELATED"/>
    <property type="match status" value="1"/>
</dbReference>
<dbReference type="CDD" id="cd02149">
    <property type="entry name" value="NfsB-like"/>
    <property type="match status" value="1"/>
</dbReference>
<dbReference type="InterPro" id="IPR029479">
    <property type="entry name" value="Nitroreductase"/>
</dbReference>
<evidence type="ECO:0000313" key="6">
    <source>
        <dbReference type="Proteomes" id="UP000188602"/>
    </source>
</evidence>
<comment type="similarity">
    <text evidence="1">Belongs to the nitroreductase family.</text>
</comment>
<feature type="domain" description="Nitroreductase" evidence="4">
    <location>
        <begin position="9"/>
        <end position="192"/>
    </location>
</feature>
<evidence type="ECO:0000256" key="1">
    <source>
        <dbReference type="ARBA" id="ARBA00007118"/>
    </source>
</evidence>
<evidence type="ECO:0000313" key="5">
    <source>
        <dbReference type="EMBL" id="OOF59522.1"/>
    </source>
</evidence>
<evidence type="ECO:0000259" key="4">
    <source>
        <dbReference type="Pfam" id="PF00881"/>
    </source>
</evidence>
<dbReference type="STRING" id="1907939.BKL49_03495"/>
<keyword evidence="2" id="KW-0521">NADP</keyword>
<dbReference type="EMBL" id="MLHQ01000009">
    <property type="protein sequence ID" value="OOF59522.1"/>
    <property type="molecule type" value="Genomic_DNA"/>
</dbReference>
<dbReference type="SUPFAM" id="SSF55469">
    <property type="entry name" value="FMN-dependent nitroreductase-like"/>
    <property type="match status" value="1"/>
</dbReference>
<sequence>MNIKQITSQRYSTKAFDGTKKIPVEDFEQIKTAMRHSPSSVNIQPWHFVIADDEAGKARIAKATENFPFNTPKITEASHVVVFCAKLQADDDFLTTILEQEDKDGRYATAEFKKGGDDARKAFLGIHRNKIQDETQWLSKQVHINMGFTLMAAAALGIDSVPMEGVDFAALDSEFGLREKGYAAVAVVSFGYRAESDFNAKLPKSRLEENVIFSKA</sequence>
<dbReference type="RefSeq" id="WP_077423245.1">
    <property type="nucleotide sequence ID" value="NZ_MLHQ01000009.1"/>
</dbReference>
<organism evidence="5 6">
    <name type="scientific">Rodentibacter myodis</name>
    <dbReference type="NCBI Taxonomy" id="1907939"/>
    <lineage>
        <taxon>Bacteria</taxon>
        <taxon>Pseudomonadati</taxon>
        <taxon>Pseudomonadota</taxon>
        <taxon>Gammaproteobacteria</taxon>
        <taxon>Pasteurellales</taxon>
        <taxon>Pasteurellaceae</taxon>
        <taxon>Rodentibacter</taxon>
    </lineage>
</organism>
<dbReference type="PANTHER" id="PTHR43673">
    <property type="entry name" value="NAD(P)H NITROREDUCTASE YDGI-RELATED"/>
    <property type="match status" value="1"/>
</dbReference>
<protein>
    <submittedName>
        <fullName evidence="5">NAD(P)H nitroreductase</fullName>
    </submittedName>
</protein>
<dbReference type="OrthoDB" id="9809288at2"/>
<accession>A0A1V3JRV9</accession>
<gene>
    <name evidence="5" type="ORF">BKL49_03495</name>
</gene>